<evidence type="ECO:0000313" key="2">
    <source>
        <dbReference type="EMBL" id="GAO45672.1"/>
    </source>
</evidence>
<name>A0A0E9N6U8_9BACT</name>
<evidence type="ECO:0000256" key="1">
    <source>
        <dbReference type="SAM" id="SignalP"/>
    </source>
</evidence>
<dbReference type="EMBL" id="BBWV01000007">
    <property type="protein sequence ID" value="GAO45672.1"/>
    <property type="molecule type" value="Genomic_DNA"/>
</dbReference>
<feature type="chain" id="PRO_5002430290" evidence="1">
    <location>
        <begin position="19"/>
        <end position="113"/>
    </location>
</feature>
<feature type="signal peptide" evidence="1">
    <location>
        <begin position="1"/>
        <end position="18"/>
    </location>
</feature>
<organism evidence="2 3">
    <name type="scientific">Flavihumibacter petaseus NBRC 106054</name>
    <dbReference type="NCBI Taxonomy" id="1220578"/>
    <lineage>
        <taxon>Bacteria</taxon>
        <taxon>Pseudomonadati</taxon>
        <taxon>Bacteroidota</taxon>
        <taxon>Chitinophagia</taxon>
        <taxon>Chitinophagales</taxon>
        <taxon>Chitinophagaceae</taxon>
        <taxon>Flavihumibacter</taxon>
    </lineage>
</organism>
<dbReference type="STRING" id="1220578.FPE01S_07_00600"/>
<proteinExistence type="predicted"/>
<dbReference type="AlphaFoldDB" id="A0A0E9N6U8"/>
<keyword evidence="1" id="KW-0732">Signal</keyword>
<reference evidence="2 3" key="1">
    <citation type="submission" date="2015-04" db="EMBL/GenBank/DDBJ databases">
        <title>Whole genome shotgun sequence of Flavihumibacter petaseus NBRC 106054.</title>
        <authorList>
            <person name="Miyazawa S."/>
            <person name="Hosoyama A."/>
            <person name="Hashimoto M."/>
            <person name="Noguchi M."/>
            <person name="Tsuchikane K."/>
            <person name="Ohji S."/>
            <person name="Yamazoe A."/>
            <person name="Ichikawa N."/>
            <person name="Kimura A."/>
            <person name="Fujita N."/>
        </authorList>
    </citation>
    <scope>NUCLEOTIDE SEQUENCE [LARGE SCALE GENOMIC DNA]</scope>
    <source>
        <strain evidence="2 3">NBRC 106054</strain>
    </source>
</reference>
<accession>A0A0E9N6U8</accession>
<keyword evidence="3" id="KW-1185">Reference proteome</keyword>
<comment type="caution">
    <text evidence="2">The sequence shown here is derived from an EMBL/GenBank/DDBJ whole genome shotgun (WGS) entry which is preliminary data.</text>
</comment>
<evidence type="ECO:0000313" key="3">
    <source>
        <dbReference type="Proteomes" id="UP000033121"/>
    </source>
</evidence>
<dbReference type="RefSeq" id="WP_046371685.1">
    <property type="nucleotide sequence ID" value="NZ_BBWV01000007.1"/>
</dbReference>
<sequence length="113" mass="13063">MKTIFAFALLLFVLPGFAQTKTPERDRSLKLFTLNFHGKKPPVATTAPDTIAAMITVTHKIRYNKTVKFPGYITRNGKRRIIYDECWNRMPDTWALQEWQVLERPVGAIQDNP</sequence>
<gene>
    <name evidence="2" type="ORF">FPE01S_07_00600</name>
</gene>
<protein>
    <submittedName>
        <fullName evidence="2">Uncharacterized protein</fullName>
    </submittedName>
</protein>
<dbReference type="Proteomes" id="UP000033121">
    <property type="component" value="Unassembled WGS sequence"/>
</dbReference>